<proteinExistence type="predicted"/>
<dbReference type="PANTHER" id="PTHR28054:SF1">
    <property type="entry name" value="RNA POLYMERASE I-SPECIFIC TRANSCRIPTION INITIATION FACTOR RRN10"/>
    <property type="match status" value="1"/>
</dbReference>
<reference evidence="2 3" key="1">
    <citation type="submission" date="2016-10" db="EMBL/GenBank/DDBJ databases">
        <title>Draft genome sequence of Coniochaeta ligniaria NRRL30616, a lignocellulolytic fungus for bioabatement of inhibitors in plant biomass hydrolysates.</title>
        <authorList>
            <consortium name="DOE Joint Genome Institute"/>
            <person name="Jimenez D.J."/>
            <person name="Hector R.E."/>
            <person name="Riley R."/>
            <person name="Sun H."/>
            <person name="Grigoriev I.V."/>
            <person name="Van Elsas J.D."/>
            <person name="Nichols N.N."/>
        </authorList>
    </citation>
    <scope>NUCLEOTIDE SEQUENCE [LARGE SCALE GENOMIC DNA]</scope>
    <source>
        <strain evidence="2 3">NRRL 30616</strain>
    </source>
</reference>
<dbReference type="InterPro" id="IPR022793">
    <property type="entry name" value="Rrn10"/>
</dbReference>
<keyword evidence="3" id="KW-1185">Reference proteome</keyword>
<evidence type="ECO:0000313" key="2">
    <source>
        <dbReference type="EMBL" id="OIW28888.1"/>
    </source>
</evidence>
<feature type="region of interest" description="Disordered" evidence="1">
    <location>
        <begin position="1"/>
        <end position="81"/>
    </location>
</feature>
<dbReference type="GO" id="GO:0006360">
    <property type="term" value="P:transcription by RNA polymerase I"/>
    <property type="evidence" value="ECO:0007669"/>
    <property type="project" value="InterPro"/>
</dbReference>
<dbReference type="Proteomes" id="UP000182658">
    <property type="component" value="Unassembled WGS sequence"/>
</dbReference>
<dbReference type="PANTHER" id="PTHR28054">
    <property type="entry name" value="RNA POLYMERASE I-SPECIFIC TRANSCRIPTION INITIATION FACTOR RRN10"/>
    <property type="match status" value="1"/>
</dbReference>
<sequence length="229" mass="24733">MASRRSQRLRPSKAEPGPDDQSIPKGENPIRRRASLYDAVAGRVTSRLIKTNTHRPNPSPSPTSSPSSRDRDPTRQPPLAPEEVLFRRKNAPPRYAEKDIYFAGVDSLSPNQTLPSSNLLKAVHVYAAGFYEALALERQQKGKVGRVGGRLVDERSLDETALLAFGVLIEEASREVVRGGGDLVFTERVEEEGGGDGGGGGRGAGDDELSVGRAAKRRRLSRGSTAGTY</sequence>
<feature type="region of interest" description="Disordered" evidence="1">
    <location>
        <begin position="189"/>
        <end position="229"/>
    </location>
</feature>
<feature type="compositionally biased region" description="Basic residues" evidence="1">
    <location>
        <begin position="1"/>
        <end position="11"/>
    </location>
</feature>
<evidence type="ECO:0000256" key="1">
    <source>
        <dbReference type="SAM" id="MobiDB-lite"/>
    </source>
</evidence>
<gene>
    <name evidence="2" type="ORF">CONLIGDRAFT_715337</name>
</gene>
<dbReference type="EMBL" id="KV875098">
    <property type="protein sequence ID" value="OIW28888.1"/>
    <property type="molecule type" value="Genomic_DNA"/>
</dbReference>
<evidence type="ECO:0000313" key="3">
    <source>
        <dbReference type="Proteomes" id="UP000182658"/>
    </source>
</evidence>
<dbReference type="OrthoDB" id="2565191at2759"/>
<protein>
    <submittedName>
        <fullName evidence="2">Uncharacterized protein</fullName>
    </submittedName>
</protein>
<dbReference type="STRING" id="1408157.A0A1J7JGN5"/>
<accession>A0A1J7JGN5</accession>
<dbReference type="InParanoid" id="A0A1J7JGN5"/>
<dbReference type="AlphaFoldDB" id="A0A1J7JGN5"/>
<organism evidence="2 3">
    <name type="scientific">Coniochaeta ligniaria NRRL 30616</name>
    <dbReference type="NCBI Taxonomy" id="1408157"/>
    <lineage>
        <taxon>Eukaryota</taxon>
        <taxon>Fungi</taxon>
        <taxon>Dikarya</taxon>
        <taxon>Ascomycota</taxon>
        <taxon>Pezizomycotina</taxon>
        <taxon>Sordariomycetes</taxon>
        <taxon>Sordariomycetidae</taxon>
        <taxon>Coniochaetales</taxon>
        <taxon>Coniochaetaceae</taxon>
        <taxon>Coniochaeta</taxon>
    </lineage>
</organism>
<name>A0A1J7JGN5_9PEZI</name>